<reference evidence="2" key="1">
    <citation type="journal article" date="2012" name="Nat. Genet.">
        <title>Lifestyle transitions in plant pathogenic Colletotrichum fungi deciphered by genome and transcriptome analyses.</title>
        <authorList>
            <person name="O'Connell R.J."/>
            <person name="Thon M.R."/>
            <person name="Hacquard S."/>
            <person name="Amyotte S.G."/>
            <person name="Kleemann J."/>
            <person name="Torres M.F."/>
            <person name="Damm U."/>
            <person name="Buiate E.A."/>
            <person name="Epstein L."/>
            <person name="Alkan N."/>
            <person name="Altmueller J."/>
            <person name="Alvarado-Balderrama L."/>
            <person name="Bauser C.A."/>
            <person name="Becker C."/>
            <person name="Birren B.W."/>
            <person name="Chen Z."/>
            <person name="Choi J."/>
            <person name="Crouch J.A."/>
            <person name="Duvick J.P."/>
            <person name="Farman M.A."/>
            <person name="Gan P."/>
            <person name="Heiman D."/>
            <person name="Henrissat B."/>
            <person name="Howard R.J."/>
            <person name="Kabbage M."/>
            <person name="Koch C."/>
            <person name="Kracher B."/>
            <person name="Kubo Y."/>
            <person name="Law A.D."/>
            <person name="Lebrun M.-H."/>
            <person name="Lee Y.-H."/>
            <person name="Miyara I."/>
            <person name="Moore N."/>
            <person name="Neumann U."/>
            <person name="Nordstroem K."/>
            <person name="Panaccione D.G."/>
            <person name="Panstruga R."/>
            <person name="Place M."/>
            <person name="Proctor R.H."/>
            <person name="Prusky D."/>
            <person name="Rech G."/>
            <person name="Reinhardt R."/>
            <person name="Rollins J.A."/>
            <person name="Rounsley S."/>
            <person name="Schardl C.L."/>
            <person name="Schwartz D.C."/>
            <person name="Shenoy N."/>
            <person name="Shirasu K."/>
            <person name="Sikhakolli U.R."/>
            <person name="Stueber K."/>
            <person name="Sukno S.A."/>
            <person name="Sweigard J.A."/>
            <person name="Takano Y."/>
            <person name="Takahara H."/>
            <person name="Trail F."/>
            <person name="van der Does H.C."/>
            <person name="Voll L.M."/>
            <person name="Will I."/>
            <person name="Young S."/>
            <person name="Zeng Q."/>
            <person name="Zhang J."/>
            <person name="Zhou S."/>
            <person name="Dickman M.B."/>
            <person name="Schulze-Lefert P."/>
            <person name="Ver Loren van Themaat E."/>
            <person name="Ma L.-J."/>
            <person name="Vaillancourt L.J."/>
        </authorList>
    </citation>
    <scope>NUCLEOTIDE SEQUENCE [LARGE SCALE GENOMIC DNA]</scope>
    <source>
        <strain evidence="2">IMI 349063</strain>
    </source>
</reference>
<proteinExistence type="predicted"/>
<dbReference type="Proteomes" id="UP000007174">
    <property type="component" value="Unassembled WGS sequence"/>
</dbReference>
<name>H1VRV8_COLHI</name>
<accession>H1VRV8</accession>
<dbReference type="HOGENOM" id="CLU_2043614_0_0_1"/>
<evidence type="ECO:0000313" key="2">
    <source>
        <dbReference type="Proteomes" id="UP000007174"/>
    </source>
</evidence>
<dbReference type="EMBL" id="CACQ02005769">
    <property type="protein sequence ID" value="CCF42964.1"/>
    <property type="molecule type" value="Genomic_DNA"/>
</dbReference>
<dbReference type="AlphaFoldDB" id="H1VRV8"/>
<feature type="non-terminal residue" evidence="1">
    <location>
        <position position="1"/>
    </location>
</feature>
<protein>
    <submittedName>
        <fullName evidence="1">Uncharacterized protein</fullName>
    </submittedName>
</protein>
<gene>
    <name evidence="1" type="ORF">CH063_12814</name>
</gene>
<evidence type="ECO:0000313" key="1">
    <source>
        <dbReference type="EMBL" id="CCF42964.1"/>
    </source>
</evidence>
<sequence length="121" mass="12955">SIVQGTSTVLHSSLAQAQLSLNSPTTAALSTETLAYGANEVVLTSAAINSPVKYLSAHFDFLHGFEHTATQADFTSLTAHRNTCTALHPTLIDHELQTRPGCLQNHFNTSHTPDDITVRAS</sequence>
<organism evidence="1 2">
    <name type="scientific">Colletotrichum higginsianum (strain IMI 349063)</name>
    <name type="common">Crucifer anthracnose fungus</name>
    <dbReference type="NCBI Taxonomy" id="759273"/>
    <lineage>
        <taxon>Eukaryota</taxon>
        <taxon>Fungi</taxon>
        <taxon>Dikarya</taxon>
        <taxon>Ascomycota</taxon>
        <taxon>Pezizomycotina</taxon>
        <taxon>Sordariomycetes</taxon>
        <taxon>Hypocreomycetidae</taxon>
        <taxon>Glomerellales</taxon>
        <taxon>Glomerellaceae</taxon>
        <taxon>Colletotrichum</taxon>
        <taxon>Colletotrichum destructivum species complex</taxon>
    </lineage>
</organism>